<dbReference type="GO" id="GO:0035267">
    <property type="term" value="C:NuA4 histone acetyltransferase complex"/>
    <property type="evidence" value="ECO:0007669"/>
    <property type="project" value="TreeGrafter"/>
</dbReference>
<evidence type="ECO:0000256" key="1">
    <source>
        <dbReference type="ARBA" id="ARBA00007234"/>
    </source>
</evidence>
<dbReference type="EMBL" id="CABPRJ010001438">
    <property type="protein sequence ID" value="VVC36853.1"/>
    <property type="molecule type" value="Genomic_DNA"/>
</dbReference>
<dbReference type="GO" id="GO:0006355">
    <property type="term" value="P:regulation of DNA-templated transcription"/>
    <property type="evidence" value="ECO:0007669"/>
    <property type="project" value="TreeGrafter"/>
</dbReference>
<dbReference type="Proteomes" id="UP000325440">
    <property type="component" value="Unassembled WGS sequence"/>
</dbReference>
<dbReference type="SUPFAM" id="SSF56112">
    <property type="entry name" value="Protein kinase-like (PK-like)"/>
    <property type="match status" value="1"/>
</dbReference>
<keyword evidence="4" id="KW-0808">Transferase</keyword>
<dbReference type="InterPro" id="IPR050517">
    <property type="entry name" value="DDR_Repair_Kinase"/>
</dbReference>
<evidence type="ECO:0000313" key="4">
    <source>
        <dbReference type="EMBL" id="VVC36853.1"/>
    </source>
</evidence>
<accession>A0A5E4N1B4</accession>
<protein>
    <submittedName>
        <fullName evidence="4">Phosphatidylinositol 3-/4-kinase, catalytic domain,Protein kinase-like domain,PIK-related kinase,PIK</fullName>
    </submittedName>
</protein>
<dbReference type="Pfam" id="PF00454">
    <property type="entry name" value="PI3_PI4_kinase"/>
    <property type="match status" value="1"/>
</dbReference>
<evidence type="ECO:0000313" key="5">
    <source>
        <dbReference type="Proteomes" id="UP000325440"/>
    </source>
</evidence>
<name>A0A5E4N1B4_9HEMI</name>
<dbReference type="PANTHER" id="PTHR11139:SF1">
    <property type="entry name" value="TRANSFORMATION_TRANSCRIPTION DOMAIN-ASSOCIATED PROTEIN"/>
    <property type="match status" value="1"/>
</dbReference>
<dbReference type="GO" id="GO:0005634">
    <property type="term" value="C:nucleus"/>
    <property type="evidence" value="ECO:0007669"/>
    <property type="project" value="TreeGrafter"/>
</dbReference>
<dbReference type="InterPro" id="IPR014009">
    <property type="entry name" value="PIK_FAT"/>
</dbReference>
<keyword evidence="4" id="KW-0418">Kinase</keyword>
<reference evidence="4 5" key="1">
    <citation type="submission" date="2019-08" db="EMBL/GenBank/DDBJ databases">
        <authorList>
            <person name="Alioto T."/>
            <person name="Alioto T."/>
            <person name="Gomez Garrido J."/>
        </authorList>
    </citation>
    <scope>NUCLEOTIDE SEQUENCE [LARGE SCALE GENOMIC DNA]</scope>
</reference>
<dbReference type="OrthoDB" id="5570127at2759"/>
<feature type="domain" description="PI3K/PI4K catalytic" evidence="2">
    <location>
        <begin position="2872"/>
        <end position="3181"/>
    </location>
</feature>
<dbReference type="PROSITE" id="PS51189">
    <property type="entry name" value="FAT"/>
    <property type="match status" value="1"/>
</dbReference>
<dbReference type="GO" id="GO:0006281">
    <property type="term" value="P:DNA repair"/>
    <property type="evidence" value="ECO:0007669"/>
    <property type="project" value="TreeGrafter"/>
</dbReference>
<dbReference type="InterPro" id="IPR011009">
    <property type="entry name" value="Kinase-like_dom_sf"/>
</dbReference>
<dbReference type="InterPro" id="IPR046805">
    <property type="entry name" value="Tra1_ring"/>
</dbReference>
<feature type="domain" description="FAT" evidence="3">
    <location>
        <begin position="2085"/>
        <end position="2660"/>
    </location>
</feature>
<dbReference type="PANTHER" id="PTHR11139">
    <property type="entry name" value="ATAXIA TELANGIECTASIA MUTATED ATM -RELATED"/>
    <property type="match status" value="1"/>
</dbReference>
<sequence>MVMNVLSYVIKKQNQLITNINTFAKNKNPILDLFYRVLQIFIRKLKQFQIFYLPQLDWSSLSQDEGKENMMSIIKEYQSDRNQEFMYGYHSSQIQVYTVYDSKRFIKIVIPAIRTIFQFIVKIEGTRFTIELFFNKLLNKFLKHSLLSLKLCNCPNQKKDMVKEILTALSCVNPIHLKICITTKYDIIKLIYAESLETLIFDMALNDEVLVLTFSSLMFEFILNNLVNEIEQKCIVDLVHRLQLNFKLSTSDEIANEYIYKIIKTLMNNLQNTNHVMFNIEVLKTIFAIVESAHYELGENMNSLLKHLFTDLLSYQISLPNSLGLTKIALSELCLAECMLKVVPPTQIIDLFPIIAYSLQIEKLISQGLFILKKCVAILPGNFFNDLDLNIRNEILMGLYYCLNNPSESISQPVVSLLGKFGGLNRSLLKPYQLDLKTKYHQNEKKPKILISFEHFEHNLIELDIEPSINTAVEILMSNFDRFNRVHSWNVIKGFLVVSLDCDTSGITNILSNVNWETFIDIFENNYTHNVKTSIDETYIKALTGLMICCNDEYLKTDALQYFNEFTKLIVHISICHFSSILYGRSSNINPYTLIDAIIIVLSHEKEIISSFGALATELVMKELNIILGCNMVYFPLITYMIRQCCELCYDTNWIHKRGGCFGLQILFSILLKEDTITETFSNWFIQHFLSIFKAMVFIFSDLNEQLTFGALEIAKNNLDVMINWLYWTNPNKSSHNLIKETILKDIADNIIGPNDLLRELSIRMVTCIAEKQQKLVSDILIPYHEHFNLAIPGYRLFNTYTYKSQMGIMKGHIFCMLFSIPLIELDFSKKEHEYYFNFLCMICRKNDKQIKKIHMFMGHTSKELYEYRKTVIQVLVNCISFFKYNEKKVLKLFLNMLINSDDQKLQEMVYQCLKLHTHRTILMEMVDKLLIHYNKLYGNNSKITLVNTRRIMYLSKLFPSRPSIILSSILLKSFKYFWNKKYNCKNKQSNCELENTLKNILEIMSLIKATQFFQVQEICEIILNADILLYRDLCNQLHPLLIKCLSKFPEDCVKMFFKDINIKNSIWTSFFNSMIRNENDESLRIKLKTSPSLLENLLLLSKIDPSRTIQYECIKMIYNMAKMDKQWIIETKLINTLLNIWSDIQYKDRYKNLAAIKLTEWDEPKMLLKIILIYFKSNVDQIFILFQLLPAFTSRFPIDINFFRKFVENEMISSYSVKWIRKIVFKFIDLYHNKGANSDLLGRTLQYLILPSLSMCYKKGENEKLCKFTNPDENILGIILNKIFGNIRTALTGCDFDGIKLFLCQLLCLLFHDLISYNENISRVIHNGILSCKTAKCSMDLNVKYHCNLILIFLMLSGKTPKNEKQYQVIYDELLKCSSPEALPVIQYSLSFIVTAALENSVEVNTLIACVKNSIMSESHNFHTLHHILFFVKKYNTLFYPYKEDMSPLILKSLLPVAKNNNMADYKKTAMELACLIVEWDLGNPNMDVACSLKTNEEQLECNNSSSQLKKSSAYIEDALNFLAKVACQTYDDKHDSKISRLAKHSDIFFKNILSTKTLDTKDVKLKLKWIEKVLETFLKKENLSKQNPNVNGNTNSNVLSLVAIFEMISFLLKVLSQQFMLEVISSLQDYLIQFLQLVFNDVLSNNQNPHNPKETLANRLSVSQVKQCNEGTLKVITDILKAFPSIDGLEKLHTSIQTIISEGLNSNSLHKLDVSLTLLNASLLYFSNYLDNEIVNTIGDILFKFNTNNSNPSIKVKSLDILKTHVDTLSRNGKQVFIEKVVLENLNKARDSENNIPFEVQIKCFELIITYIKDIPEATEGIILNSTILEYIKTTTDERIMTIILNVITKWIEICRDESVLFNCQIINILKSITIINRFPRLSDYCYTLNLEIFKNWFFRECIEFGLNCKSSPIRYDFLHFLDTLWIDGGLCMRLSSIMSDEFNYDLENALAFYIQLLFVKITRNTKLQGDFPILRKLAITNETLVCSENNNFLELYPVNGVHTFDVCSSLAQLCFVNVNLAKIIWTSVLPSVWNMFNDEQKKLLTQKAVNFLVNSKLNKNSMAAFYEAIILCLPKIKFEPHQMVYIGKTYSLWYKVIEQLEEICDYFQHEKKNEAVEGLIQMYSLLHEEDILESLFQKTIKCEETKIALSLEQLGCYKRASTIYMELLNRKINELEDNHTNIFNKEIEFRKIHLTKCLRELNDWNYLSEHLLENNCVLNIEYTWKKSIGKTSNINLRWDLEHKQQIWPSKSIWKYHFYLAMLGLNELDQQGMSIVQEHIVLAIKEIVDKWKALPKYLCNAHIPLLQATQLIVEIQEAHDYQKSLLQSPKNINNICSINDNWNNRKPWIGDNLNFWNDLISWRKTYYSFLISRNLNTKILNIKSAVDQSNLMFGKIALKHNMTDVCLNTLQTLDSDNVNTSNWLYKMFLEAKCIQKFKKYKKYNYLPKTCFLLNKDFKDDMKPLLFIIKGIFYDYGGSRDTAFSYFANGFFNGTSTRKPNDVIEWEYVIHNYNTYSSSIYKRSDDNYVTTLNNTEILEHAWIQWATLIENYLNQSTAKDIKIVLAAMKCYIIASELANNKNNNILIAKILLLLTYDDKNCTLLHVLENCNITYSDLWLPQILNIFVEKTETVIEKIILKIRKLHPQKMYLILYRMYLIEQINQTKKMEPPFNYNKYGVQNDNYKVKKIKRMMNLLQKYNFDTIQLDYFINEINALDESWDEELRRQLYECLYLCYGYAFENKNLKVRVPREITNFIKTIVISFVAQDVNMDKFKKKKTFLIPDNLSQYYQFLKEKFPLDFSFNSVPTIKLMVIQLRKWIHYIEQKSFYPSKIFHSLRCPTILNIDWTVIMLPSDNYINDSSKAVRIHNLGGYIYLKDKSGAVVKQLSIRGTDGLIYTYHISKGKSIDSEERIFQLFHIANSYLQDYKETAKRFLKFSIPRTFTVTPYLRMVENSSSVTSLMEIYEKMTKSHFIGEDINFWFSVLDTCIITERSNPLKEAFLATSIKYGSDKVLKNWVLLRYPLHSDYYIFRKTFIEHYTLLCFFEYAFNLIKLKPEMLNIDENNGSVIALYYKFSISEVHGDLFQSHVIPFRFTPNIASFITPYRKHQLVNILTTTGRCLTGSRNDINVVLKLLLKDEFNKKEKNKNLKNQHIDEVVNRNLSYVMKNFDKIKHLSTTNPVMNC</sequence>
<dbReference type="Pfam" id="PF20206">
    <property type="entry name" value="Tra1_ring"/>
    <property type="match status" value="1"/>
</dbReference>
<organism evidence="4 5">
    <name type="scientific">Cinara cedri</name>
    <dbReference type="NCBI Taxonomy" id="506608"/>
    <lineage>
        <taxon>Eukaryota</taxon>
        <taxon>Metazoa</taxon>
        <taxon>Ecdysozoa</taxon>
        <taxon>Arthropoda</taxon>
        <taxon>Hexapoda</taxon>
        <taxon>Insecta</taxon>
        <taxon>Pterygota</taxon>
        <taxon>Neoptera</taxon>
        <taxon>Paraneoptera</taxon>
        <taxon>Hemiptera</taxon>
        <taxon>Sternorrhyncha</taxon>
        <taxon>Aphidomorpha</taxon>
        <taxon>Aphidoidea</taxon>
        <taxon>Aphididae</taxon>
        <taxon>Lachninae</taxon>
        <taxon>Cinara</taxon>
    </lineage>
</organism>
<proteinExistence type="inferred from homology"/>
<dbReference type="GO" id="GO:0000124">
    <property type="term" value="C:SAGA complex"/>
    <property type="evidence" value="ECO:0007669"/>
    <property type="project" value="TreeGrafter"/>
</dbReference>
<dbReference type="PROSITE" id="PS50290">
    <property type="entry name" value="PI3_4_KINASE_3"/>
    <property type="match status" value="1"/>
</dbReference>
<keyword evidence="5" id="KW-1185">Reference proteome</keyword>
<dbReference type="InterPro" id="IPR000403">
    <property type="entry name" value="PI3/4_kinase_cat_dom"/>
</dbReference>
<evidence type="ECO:0000259" key="3">
    <source>
        <dbReference type="PROSITE" id="PS51189"/>
    </source>
</evidence>
<comment type="similarity">
    <text evidence="1">Belongs to the PI3/PI4-kinase family. TRA1 subfamily.</text>
</comment>
<evidence type="ECO:0000259" key="2">
    <source>
        <dbReference type="PROSITE" id="PS50290"/>
    </source>
</evidence>
<dbReference type="Pfam" id="PF02259">
    <property type="entry name" value="FAT"/>
    <property type="match status" value="1"/>
</dbReference>
<gene>
    <name evidence="4" type="ORF">CINCED_3A003660</name>
</gene>
<dbReference type="GO" id="GO:0016301">
    <property type="term" value="F:kinase activity"/>
    <property type="evidence" value="ECO:0007669"/>
    <property type="project" value="UniProtKB-KW"/>
</dbReference>
<dbReference type="InterPro" id="IPR003151">
    <property type="entry name" value="PIK-rel_kinase_FAT"/>
</dbReference>